<dbReference type="EMBL" id="JNCF01000005">
    <property type="protein sequence ID" value="KGP64106.1"/>
    <property type="molecule type" value="Genomic_DNA"/>
</dbReference>
<dbReference type="PANTHER" id="PTHR10801">
    <property type="entry name" value="24-DEHYDROCHOLESTEROL REDUCTASE"/>
    <property type="match status" value="1"/>
</dbReference>
<dbReference type="AlphaFoldDB" id="A0A0A2SWJ4"/>
<evidence type="ECO:0000313" key="11">
    <source>
        <dbReference type="Proteomes" id="UP000054422"/>
    </source>
</evidence>
<dbReference type="Gene3D" id="3.30.465.10">
    <property type="match status" value="1"/>
</dbReference>
<evidence type="ECO:0000313" key="10">
    <source>
        <dbReference type="EMBL" id="KGP64106.1"/>
    </source>
</evidence>
<dbReference type="STRING" id="1498499.EP47_08155"/>
<dbReference type="InterPro" id="IPR040165">
    <property type="entry name" value="Diminuto-like"/>
</dbReference>
<dbReference type="PANTHER" id="PTHR10801:SF0">
    <property type="entry name" value="DELTA(24)-STEROL REDUCTASE"/>
    <property type="match status" value="1"/>
</dbReference>
<dbReference type="EC" id="1.3.1.72" evidence="2"/>
<evidence type="ECO:0000256" key="8">
    <source>
        <dbReference type="ARBA" id="ARBA00023136"/>
    </source>
</evidence>
<dbReference type="GO" id="GO:0071949">
    <property type="term" value="F:FAD binding"/>
    <property type="evidence" value="ECO:0007669"/>
    <property type="project" value="InterPro"/>
</dbReference>
<evidence type="ECO:0000259" key="9">
    <source>
        <dbReference type="PROSITE" id="PS51387"/>
    </source>
</evidence>
<dbReference type="PROSITE" id="PS51387">
    <property type="entry name" value="FAD_PCMH"/>
    <property type="match status" value="1"/>
</dbReference>
<evidence type="ECO:0000256" key="2">
    <source>
        <dbReference type="ARBA" id="ARBA00012405"/>
    </source>
</evidence>
<keyword evidence="7" id="KW-0560">Oxidoreductase</keyword>
<dbReference type="InterPro" id="IPR016169">
    <property type="entry name" value="FAD-bd_PCMH_sub2"/>
</dbReference>
<dbReference type="SUPFAM" id="SSF56176">
    <property type="entry name" value="FAD-binding/transporter-associated domain-like"/>
    <property type="match status" value="1"/>
</dbReference>
<keyword evidence="3" id="KW-0285">Flavoprotein</keyword>
<dbReference type="SUPFAM" id="SSF55103">
    <property type="entry name" value="FAD-linked oxidases, C-terminal domain"/>
    <property type="match status" value="1"/>
</dbReference>
<organism evidence="10 11">
    <name type="scientific">Legionella norrlandica</name>
    <dbReference type="NCBI Taxonomy" id="1498499"/>
    <lineage>
        <taxon>Bacteria</taxon>
        <taxon>Pseudomonadati</taxon>
        <taxon>Pseudomonadota</taxon>
        <taxon>Gammaproteobacteria</taxon>
        <taxon>Legionellales</taxon>
        <taxon>Legionellaceae</taxon>
        <taxon>Legionella</taxon>
    </lineage>
</organism>
<evidence type="ECO:0000256" key="6">
    <source>
        <dbReference type="ARBA" id="ARBA00022989"/>
    </source>
</evidence>
<reference evidence="10 11" key="1">
    <citation type="submission" date="2014-05" db="EMBL/GenBank/DDBJ databases">
        <authorList>
            <person name="Rizzardi K."/>
            <person name="Winiecka-Krusnell J."/>
            <person name="Ramliden M."/>
            <person name="Alm E."/>
            <person name="Andersson S."/>
            <person name="Byfors S."/>
        </authorList>
    </citation>
    <scope>NUCLEOTIDE SEQUENCE [LARGE SCALE GENOMIC DNA]</scope>
    <source>
        <strain evidence="10 11">LEGN</strain>
    </source>
</reference>
<proteinExistence type="predicted"/>
<keyword evidence="8" id="KW-0472">Membrane</keyword>
<keyword evidence="4" id="KW-0812">Transmembrane</keyword>
<sequence>MDTQVFDNAERLRKYEEKKAKLMQELLALSIAQGNGIRLKKTTSNLFRDRKPAKKKIDVRHFNQVISIDSINQTAEIEGMTTYEEIVNKTLEFDFLPTVVPQLKSITIGGALAGCGIESSSFRYGLAHETMLEYEVILGDGRVITVNQNNEHQKFYYAFPNTYGTLGYALKIKIKLIPVKKYVKLNHLHFTNAEEYFLQLKKLCGENRTQSPICFIDGVIFDKDNMYITLGEFVDDAPFTSNYKYMNIYYQSIKRKSVDYLITKDYIWRWDSDWFWCSKNFFMQNYFVRFLFGKLMLKSTVYMKIRRFFNSNKFARKVADAMTGPVESVIQDVEIPIHHAKNFLDFFQHEIGIKPIWICPTKAYQENHLYSFYEMDPNILYVNFGFWDMVPTKHEEGFYNKKIENKVQELDGNKSLYSRVYYSEDQFWKIFNKELYDSLKKQYDPKGSFSDLFLKCHGN</sequence>
<feature type="domain" description="FAD-binding PCMH-type" evidence="9">
    <location>
        <begin position="7"/>
        <end position="179"/>
    </location>
</feature>
<dbReference type="Pfam" id="PF01565">
    <property type="entry name" value="FAD_binding_4"/>
    <property type="match status" value="1"/>
</dbReference>
<keyword evidence="11" id="KW-1185">Reference proteome</keyword>
<evidence type="ECO:0000256" key="1">
    <source>
        <dbReference type="ARBA" id="ARBA00004167"/>
    </source>
</evidence>
<evidence type="ECO:0000256" key="3">
    <source>
        <dbReference type="ARBA" id="ARBA00022630"/>
    </source>
</evidence>
<comment type="subcellular location">
    <subcellularLocation>
        <location evidence="1">Membrane</location>
        <topology evidence="1">Single-pass membrane protein</topology>
    </subcellularLocation>
</comment>
<evidence type="ECO:0000256" key="4">
    <source>
        <dbReference type="ARBA" id="ARBA00022692"/>
    </source>
</evidence>
<accession>A0A0A2SWJ4</accession>
<evidence type="ECO:0000256" key="5">
    <source>
        <dbReference type="ARBA" id="ARBA00022827"/>
    </source>
</evidence>
<dbReference type="GO" id="GO:0050614">
    <property type="term" value="F:Delta24-sterol reductase activity"/>
    <property type="evidence" value="ECO:0007669"/>
    <property type="project" value="UniProtKB-EC"/>
</dbReference>
<gene>
    <name evidence="10" type="ORF">EP47_08155</name>
</gene>
<evidence type="ECO:0000256" key="7">
    <source>
        <dbReference type="ARBA" id="ARBA00023002"/>
    </source>
</evidence>
<keyword evidence="5" id="KW-0274">FAD</keyword>
<dbReference type="InterPro" id="IPR036318">
    <property type="entry name" value="FAD-bd_PCMH-like_sf"/>
</dbReference>
<dbReference type="OrthoDB" id="9800184at2"/>
<protein>
    <recommendedName>
        <fullName evidence="2">Delta(24)-sterol reductase</fullName>
        <ecNumber evidence="2">1.3.1.72</ecNumber>
    </recommendedName>
</protein>
<dbReference type="InterPro" id="IPR016164">
    <property type="entry name" value="FAD-linked_Oxase-like_C"/>
</dbReference>
<name>A0A0A2SWJ4_9GAMM</name>
<dbReference type="RefSeq" id="WP_035887250.1">
    <property type="nucleotide sequence ID" value="NZ_JNCF01000005.1"/>
</dbReference>
<keyword evidence="6" id="KW-1133">Transmembrane helix</keyword>
<comment type="caution">
    <text evidence="10">The sequence shown here is derived from an EMBL/GenBank/DDBJ whole genome shotgun (WGS) entry which is preliminary data.</text>
</comment>
<dbReference type="Proteomes" id="UP000054422">
    <property type="component" value="Unassembled WGS sequence"/>
</dbReference>
<dbReference type="GO" id="GO:0016020">
    <property type="term" value="C:membrane"/>
    <property type="evidence" value="ECO:0007669"/>
    <property type="project" value="UniProtKB-SubCell"/>
</dbReference>
<dbReference type="InterPro" id="IPR006094">
    <property type="entry name" value="Oxid_FAD_bind_N"/>
</dbReference>
<dbReference type="InterPro" id="IPR016166">
    <property type="entry name" value="FAD-bd_PCMH"/>
</dbReference>